<dbReference type="GO" id="GO:0000166">
    <property type="term" value="F:nucleotide binding"/>
    <property type="evidence" value="ECO:0007669"/>
    <property type="project" value="UniProtKB-KW"/>
</dbReference>
<reference evidence="12 13" key="1">
    <citation type="submission" date="2016-07" db="EMBL/GenBank/DDBJ databases">
        <title>Caryophanon latum genome sequencing.</title>
        <authorList>
            <person name="Verma A."/>
            <person name="Pal Y."/>
            <person name="Krishnamurthi S."/>
        </authorList>
    </citation>
    <scope>NUCLEOTIDE SEQUENCE [LARGE SCALE GENOMIC DNA]</scope>
    <source>
        <strain evidence="12 13">DSM 14151</strain>
    </source>
</reference>
<dbReference type="PANTHER" id="PTHR13914:SF0">
    <property type="entry name" value="PROLINE DEHYDROGENASE 1, MITOCHONDRIAL"/>
    <property type="match status" value="1"/>
</dbReference>
<feature type="binding site" evidence="10">
    <location>
        <begin position="220"/>
        <end position="221"/>
    </location>
    <ligand>
        <name>FAD</name>
        <dbReference type="ChEBI" id="CHEBI:57692"/>
    </ligand>
</feature>
<evidence type="ECO:0000256" key="10">
    <source>
        <dbReference type="PIRSR" id="PIRSR000196-2"/>
    </source>
</evidence>
<evidence type="ECO:0000256" key="2">
    <source>
        <dbReference type="ARBA" id="ARBA00012695"/>
    </source>
</evidence>
<dbReference type="RefSeq" id="WP_066465504.1">
    <property type="nucleotide sequence ID" value="NZ_MATO01000049.1"/>
</dbReference>
<dbReference type="InterPro" id="IPR002872">
    <property type="entry name" value="Proline_DH_dom"/>
</dbReference>
<evidence type="ECO:0000313" key="12">
    <source>
        <dbReference type="EMBL" id="OCS88931.1"/>
    </source>
</evidence>
<name>A0A1C0YP42_9BACL</name>
<organism evidence="12 13">
    <name type="scientific">Caryophanon latum</name>
    <dbReference type="NCBI Taxonomy" id="33977"/>
    <lineage>
        <taxon>Bacteria</taxon>
        <taxon>Bacillati</taxon>
        <taxon>Bacillota</taxon>
        <taxon>Bacilli</taxon>
        <taxon>Bacillales</taxon>
        <taxon>Caryophanaceae</taxon>
        <taxon>Caryophanon</taxon>
    </lineage>
</organism>
<evidence type="ECO:0000256" key="4">
    <source>
        <dbReference type="ARBA" id="ARBA00022741"/>
    </source>
</evidence>
<keyword evidence="5 10" id="KW-0274">FAD</keyword>
<dbReference type="Gene3D" id="3.20.20.220">
    <property type="match status" value="1"/>
</dbReference>
<evidence type="ECO:0000256" key="5">
    <source>
        <dbReference type="ARBA" id="ARBA00022827"/>
    </source>
</evidence>
<dbReference type="UniPathway" id="UPA00261">
    <property type="reaction ID" value="UER00373"/>
</dbReference>
<evidence type="ECO:0000256" key="3">
    <source>
        <dbReference type="ARBA" id="ARBA00022630"/>
    </source>
</evidence>
<dbReference type="AlphaFoldDB" id="A0A1C0YP42"/>
<keyword evidence="4 10" id="KW-0547">Nucleotide-binding</keyword>
<feature type="binding site" evidence="10">
    <location>
        <begin position="181"/>
        <end position="183"/>
    </location>
    <ligand>
        <name>FAD</name>
        <dbReference type="ChEBI" id="CHEBI:57692"/>
    </ligand>
</feature>
<accession>A0A1C0YP42</accession>
<dbReference type="EMBL" id="MATO01000049">
    <property type="protein sequence ID" value="OCS88931.1"/>
    <property type="molecule type" value="Genomic_DNA"/>
</dbReference>
<dbReference type="PANTHER" id="PTHR13914">
    <property type="entry name" value="PROLINE OXIDASE"/>
    <property type="match status" value="1"/>
</dbReference>
<dbReference type="InterPro" id="IPR015659">
    <property type="entry name" value="Proline_oxidase"/>
</dbReference>
<gene>
    <name evidence="12" type="ORF">A6K76_13335</name>
</gene>
<dbReference type="PIRSF" id="PIRSF000196">
    <property type="entry name" value="Pro_dehydrog"/>
    <property type="match status" value="1"/>
</dbReference>
<dbReference type="OrthoDB" id="9773461at2"/>
<dbReference type="Proteomes" id="UP000093482">
    <property type="component" value="Unassembled WGS sequence"/>
</dbReference>
<comment type="pathway">
    <text evidence="1">Amino-acid degradation; L-proline degradation into L-glutamate; L-glutamate from L-proline: step 1/2.</text>
</comment>
<feature type="domain" description="Proline dehydrogenase" evidence="11">
    <location>
        <begin position="41"/>
        <end position="294"/>
    </location>
</feature>
<evidence type="ECO:0000256" key="1">
    <source>
        <dbReference type="ARBA" id="ARBA00004739"/>
    </source>
</evidence>
<feature type="binding site" evidence="10">
    <location>
        <position position="159"/>
    </location>
    <ligand>
        <name>FAD</name>
        <dbReference type="ChEBI" id="CHEBI:57692"/>
    </ligand>
</feature>
<dbReference type="SUPFAM" id="SSF51730">
    <property type="entry name" value="FAD-linked oxidoreductase"/>
    <property type="match status" value="1"/>
</dbReference>
<keyword evidence="6" id="KW-0560">Oxidoreductase</keyword>
<dbReference type="Pfam" id="PF01619">
    <property type="entry name" value="Pro_dh"/>
    <property type="match status" value="1"/>
</dbReference>
<evidence type="ECO:0000256" key="6">
    <source>
        <dbReference type="ARBA" id="ARBA00023002"/>
    </source>
</evidence>
<evidence type="ECO:0000256" key="9">
    <source>
        <dbReference type="PIRSR" id="PIRSR000196-1"/>
    </source>
</evidence>
<keyword evidence="3" id="KW-0285">Flavoprotein</keyword>
<comment type="catalytic activity">
    <reaction evidence="8">
        <text>L-proline + a quinone = (S)-1-pyrroline-5-carboxylate + a quinol + H(+)</text>
        <dbReference type="Rhea" id="RHEA:23784"/>
        <dbReference type="ChEBI" id="CHEBI:15378"/>
        <dbReference type="ChEBI" id="CHEBI:17388"/>
        <dbReference type="ChEBI" id="CHEBI:24646"/>
        <dbReference type="ChEBI" id="CHEBI:60039"/>
        <dbReference type="ChEBI" id="CHEBI:132124"/>
        <dbReference type="EC" id="1.5.5.2"/>
    </reaction>
</comment>
<proteinExistence type="predicted"/>
<evidence type="ECO:0000256" key="7">
    <source>
        <dbReference type="ARBA" id="ARBA00023062"/>
    </source>
</evidence>
<protein>
    <recommendedName>
        <fullName evidence="2">proline dehydrogenase</fullName>
        <ecNumber evidence="2">1.5.5.2</ecNumber>
    </recommendedName>
</protein>
<feature type="binding site" evidence="9">
    <location>
        <position position="282"/>
    </location>
    <ligand>
        <name>substrate</name>
    </ligand>
</feature>
<dbReference type="GO" id="GO:0010133">
    <property type="term" value="P:L-proline catabolic process to L-glutamate"/>
    <property type="evidence" value="ECO:0007669"/>
    <property type="project" value="UniProtKB-UniPathway"/>
</dbReference>
<dbReference type="EC" id="1.5.5.2" evidence="2"/>
<dbReference type="InterPro" id="IPR029041">
    <property type="entry name" value="FAD-linked_oxidoreductase-like"/>
</dbReference>
<dbReference type="InterPro" id="IPR008219">
    <property type="entry name" value="PRODH_bac_arc"/>
</dbReference>
<comment type="cofactor">
    <cofactor evidence="10">
        <name>FAD</name>
        <dbReference type="ChEBI" id="CHEBI:57692"/>
    </cofactor>
    <text evidence="10">Binds 1 FAD per subunit.</text>
</comment>
<feature type="binding site" evidence="9">
    <location>
        <position position="283"/>
    </location>
    <ligand>
        <name>substrate</name>
    </ligand>
</feature>
<dbReference type="GO" id="GO:0004657">
    <property type="term" value="F:proline dehydrogenase activity"/>
    <property type="evidence" value="ECO:0007669"/>
    <property type="project" value="UniProtKB-EC"/>
</dbReference>
<evidence type="ECO:0000256" key="8">
    <source>
        <dbReference type="ARBA" id="ARBA00048779"/>
    </source>
</evidence>
<evidence type="ECO:0000259" key="11">
    <source>
        <dbReference type="Pfam" id="PF01619"/>
    </source>
</evidence>
<comment type="caution">
    <text evidence="12">The sequence shown here is derived from an EMBL/GenBank/DDBJ whole genome shotgun (WGS) entry which is preliminary data.</text>
</comment>
<sequence>MVLRKTFSTLATQPQLQAAAQKYGLQLGAQHIVGGTNISEAIERVQALNVQHIDATLNYLGEFVTDEQQAVEAKDAICAVIDHIVEANAQAHISVKLTQLGLLLDVDFCYDNVRDIVEHAATQNVFVTIDAENENTLAITLDIVEELQKVFDNVGTVVQAYLHDAPKIAERFQSSRIRIVKGAYNENESAVLKEPLHIDIQYVELIEFHLLHGTFTSIATHDDNIIDHVKRFVAEHSIPTNKFEFQMLYGFRKELQQHLAREGYNVCAYVPFGEDWYGYYMRRLAERPKNMSLVTKQLFTKKTNTALAIAASAFILGRLTKRK</sequence>
<keyword evidence="7" id="KW-0642">Proline metabolism</keyword>
<evidence type="ECO:0000313" key="13">
    <source>
        <dbReference type="Proteomes" id="UP000093482"/>
    </source>
</evidence>
<keyword evidence="13" id="KW-1185">Reference proteome</keyword>
<feature type="binding site" evidence="9">
    <location>
        <position position="96"/>
    </location>
    <ligand>
        <name>substrate</name>
    </ligand>
</feature>